<evidence type="ECO:0000313" key="1">
    <source>
        <dbReference type="EMBL" id="JAP17084.1"/>
    </source>
</evidence>
<dbReference type="AlphaFoldDB" id="A0A0V0H9G8"/>
<proteinExistence type="predicted"/>
<protein>
    <submittedName>
        <fullName evidence="1">Putative ovule protein</fullName>
    </submittedName>
</protein>
<dbReference type="EMBL" id="GEDG01022971">
    <property type="protein sequence ID" value="JAP17084.1"/>
    <property type="molecule type" value="Transcribed_RNA"/>
</dbReference>
<reference evidence="1" key="1">
    <citation type="submission" date="2015-12" db="EMBL/GenBank/DDBJ databases">
        <title>Gene expression during late stages of embryo sac development: a critical building block for successful pollen-pistil interactions.</title>
        <authorList>
            <person name="Liu Y."/>
            <person name="Joly V."/>
            <person name="Sabar M."/>
            <person name="Matton D.P."/>
        </authorList>
    </citation>
    <scope>NUCLEOTIDE SEQUENCE</scope>
</reference>
<dbReference type="EMBL" id="GEDG01023141">
    <property type="protein sequence ID" value="JAP16961.1"/>
    <property type="molecule type" value="Transcribed_RNA"/>
</dbReference>
<organism evidence="1">
    <name type="scientific">Solanum chacoense</name>
    <name type="common">Chaco potato</name>
    <dbReference type="NCBI Taxonomy" id="4108"/>
    <lineage>
        <taxon>Eukaryota</taxon>
        <taxon>Viridiplantae</taxon>
        <taxon>Streptophyta</taxon>
        <taxon>Embryophyta</taxon>
        <taxon>Tracheophyta</taxon>
        <taxon>Spermatophyta</taxon>
        <taxon>Magnoliopsida</taxon>
        <taxon>eudicotyledons</taxon>
        <taxon>Gunneridae</taxon>
        <taxon>Pentapetalae</taxon>
        <taxon>asterids</taxon>
        <taxon>lamiids</taxon>
        <taxon>Solanales</taxon>
        <taxon>Solanaceae</taxon>
        <taxon>Solanoideae</taxon>
        <taxon>Solaneae</taxon>
        <taxon>Solanum</taxon>
    </lineage>
</organism>
<accession>A0A0V0H9G8</accession>
<name>A0A0V0H9G8_SOLCH</name>
<sequence>MTGKTTCTRKQQPTLFSLFSILPSKNYPSWNFHIGGLKFEILCQRKQGICFWVELVAPGGLPLLCGLRAIA</sequence>